<evidence type="ECO:0000313" key="3">
    <source>
        <dbReference type="Proteomes" id="UP001596052"/>
    </source>
</evidence>
<evidence type="ECO:0000259" key="1">
    <source>
        <dbReference type="PROSITE" id="PS50075"/>
    </source>
</evidence>
<dbReference type="Gene3D" id="1.10.1200.10">
    <property type="entry name" value="ACP-like"/>
    <property type="match status" value="1"/>
</dbReference>
<dbReference type="SUPFAM" id="SSF47336">
    <property type="entry name" value="ACP-like"/>
    <property type="match status" value="1"/>
</dbReference>
<evidence type="ECO:0000313" key="2">
    <source>
        <dbReference type="EMBL" id="MFC5458054.1"/>
    </source>
</evidence>
<reference evidence="3" key="1">
    <citation type="journal article" date="2019" name="Int. J. Syst. Evol. Microbiol.">
        <title>The Global Catalogue of Microorganisms (GCM) 10K type strain sequencing project: providing services to taxonomists for standard genome sequencing and annotation.</title>
        <authorList>
            <consortium name="The Broad Institute Genomics Platform"/>
            <consortium name="The Broad Institute Genome Sequencing Center for Infectious Disease"/>
            <person name="Wu L."/>
            <person name="Ma J."/>
        </authorList>
    </citation>
    <scope>NUCLEOTIDE SEQUENCE [LARGE SCALE GENOMIC DNA]</scope>
    <source>
        <strain evidence="3">CGMCC 4.1469</strain>
    </source>
</reference>
<dbReference type="RefSeq" id="WP_377172004.1">
    <property type="nucleotide sequence ID" value="NZ_JBHSMQ010000015.1"/>
</dbReference>
<dbReference type="Pfam" id="PF00550">
    <property type="entry name" value="PP-binding"/>
    <property type="match status" value="1"/>
</dbReference>
<dbReference type="InterPro" id="IPR036736">
    <property type="entry name" value="ACP-like_sf"/>
</dbReference>
<sequence length="84" mass="9091">MSENVSSTLVPEIRAVLAQHGRFPVENLAEGDDLYNAGLTSLATVAVMLALEDKFNVEFPDNLIGRRTFKSIESIAEAITKLAA</sequence>
<dbReference type="Proteomes" id="UP001596052">
    <property type="component" value="Unassembled WGS sequence"/>
</dbReference>
<comment type="caution">
    <text evidence="2">The sequence shown here is derived from an EMBL/GenBank/DDBJ whole genome shotgun (WGS) entry which is preliminary data.</text>
</comment>
<gene>
    <name evidence="2" type="ORF">ACFQDI_24500</name>
</gene>
<dbReference type="PROSITE" id="PS50075">
    <property type="entry name" value="CARRIER"/>
    <property type="match status" value="1"/>
</dbReference>
<dbReference type="InterPro" id="IPR009081">
    <property type="entry name" value="PP-bd_ACP"/>
</dbReference>
<name>A0ABW0KXD5_9BACT</name>
<dbReference type="EMBL" id="JBHSMQ010000015">
    <property type="protein sequence ID" value="MFC5458054.1"/>
    <property type="molecule type" value="Genomic_DNA"/>
</dbReference>
<proteinExistence type="predicted"/>
<keyword evidence="3" id="KW-1185">Reference proteome</keyword>
<accession>A0ABW0KXD5</accession>
<dbReference type="NCBIfam" id="NF005480">
    <property type="entry name" value="PRK07081.1"/>
    <property type="match status" value="1"/>
</dbReference>
<feature type="domain" description="Carrier" evidence="1">
    <location>
        <begin position="6"/>
        <end position="83"/>
    </location>
</feature>
<organism evidence="2 3">
    <name type="scientific">Prosthecobacter fluviatilis</name>
    <dbReference type="NCBI Taxonomy" id="445931"/>
    <lineage>
        <taxon>Bacteria</taxon>
        <taxon>Pseudomonadati</taxon>
        <taxon>Verrucomicrobiota</taxon>
        <taxon>Verrucomicrobiia</taxon>
        <taxon>Verrucomicrobiales</taxon>
        <taxon>Verrucomicrobiaceae</taxon>
        <taxon>Prosthecobacter</taxon>
    </lineage>
</organism>
<protein>
    <submittedName>
        <fullName evidence="2">Acyl carrier protein</fullName>
    </submittedName>
</protein>